<keyword evidence="1" id="KW-0472">Membrane</keyword>
<organism evidence="2">
    <name type="scientific">Marseillevirus LCMAC201</name>
    <dbReference type="NCBI Taxonomy" id="2506605"/>
    <lineage>
        <taxon>Viruses</taxon>
        <taxon>Varidnaviria</taxon>
        <taxon>Bamfordvirae</taxon>
        <taxon>Nucleocytoviricota</taxon>
        <taxon>Megaviricetes</taxon>
        <taxon>Pimascovirales</taxon>
        <taxon>Pimascovirales incertae sedis</taxon>
        <taxon>Marseilleviridae</taxon>
    </lineage>
</organism>
<evidence type="ECO:0000313" key="2">
    <source>
        <dbReference type="EMBL" id="QBK87259.1"/>
    </source>
</evidence>
<evidence type="ECO:0000256" key="1">
    <source>
        <dbReference type="SAM" id="Phobius"/>
    </source>
</evidence>
<feature type="transmembrane region" description="Helical" evidence="1">
    <location>
        <begin position="95"/>
        <end position="117"/>
    </location>
</feature>
<feature type="transmembrane region" description="Helical" evidence="1">
    <location>
        <begin position="65"/>
        <end position="83"/>
    </location>
</feature>
<keyword evidence="1" id="KW-1133">Transmembrane helix</keyword>
<sequence>MSDIDQMIEEMVVEQPQQSCNGWCLPLYIYIFLAILQFAAVFMMKVYDPSKQMYIEAPKSVKTRYAIMVIVWNTLIGIVMYYLCKYCRSGWSWFILLLPIILNIVILLIMAIVIMYMKRYCNKPYGLKN</sequence>
<feature type="transmembrane region" description="Helical" evidence="1">
    <location>
        <begin position="27"/>
        <end position="44"/>
    </location>
</feature>
<protein>
    <recommendedName>
        <fullName evidence="3">Transmembrane protein</fullName>
    </recommendedName>
</protein>
<gene>
    <name evidence="2" type="ORF">LCMAC201_01610</name>
</gene>
<name>A0A481YVY0_9VIRU</name>
<evidence type="ECO:0008006" key="3">
    <source>
        <dbReference type="Google" id="ProtNLM"/>
    </source>
</evidence>
<dbReference type="EMBL" id="MK500346">
    <property type="protein sequence ID" value="QBK87259.1"/>
    <property type="molecule type" value="Genomic_DNA"/>
</dbReference>
<proteinExistence type="predicted"/>
<accession>A0A481YVY0</accession>
<reference evidence="2" key="1">
    <citation type="journal article" date="2019" name="MBio">
        <title>Virus Genomes from Deep Sea Sediments Expand the Ocean Megavirome and Support Independent Origins of Viral Gigantism.</title>
        <authorList>
            <person name="Backstrom D."/>
            <person name="Yutin N."/>
            <person name="Jorgensen S.L."/>
            <person name="Dharamshi J."/>
            <person name="Homa F."/>
            <person name="Zaremba-Niedwiedzka K."/>
            <person name="Spang A."/>
            <person name="Wolf Y.I."/>
            <person name="Koonin E.V."/>
            <person name="Ettema T.J."/>
        </authorList>
    </citation>
    <scope>NUCLEOTIDE SEQUENCE</scope>
</reference>
<keyword evidence="1" id="KW-0812">Transmembrane</keyword>